<dbReference type="GeneID" id="41328233"/>
<dbReference type="OrthoDB" id="38200at2157"/>
<dbReference type="GO" id="GO:0015667">
    <property type="term" value="F:site-specific DNA-methyltransferase (cytosine-N4-specific) activity"/>
    <property type="evidence" value="ECO:0007669"/>
    <property type="project" value="UniProtKB-EC"/>
</dbReference>
<evidence type="ECO:0000313" key="11">
    <source>
        <dbReference type="Proteomes" id="UP000321408"/>
    </source>
</evidence>
<comment type="catalytic activity">
    <reaction evidence="7 8">
        <text>a 2'-deoxycytidine in DNA + S-adenosyl-L-methionine = an N(4)-methyl-2'-deoxycytidine in DNA + S-adenosyl-L-homocysteine + H(+)</text>
        <dbReference type="Rhea" id="RHEA:16857"/>
        <dbReference type="Rhea" id="RHEA-COMP:11369"/>
        <dbReference type="Rhea" id="RHEA-COMP:13674"/>
        <dbReference type="ChEBI" id="CHEBI:15378"/>
        <dbReference type="ChEBI" id="CHEBI:57856"/>
        <dbReference type="ChEBI" id="CHEBI:59789"/>
        <dbReference type="ChEBI" id="CHEBI:85452"/>
        <dbReference type="ChEBI" id="CHEBI:137933"/>
        <dbReference type="EC" id="2.1.1.113"/>
    </reaction>
</comment>
<dbReference type="KEGG" id="psyt:DSAG12_00230"/>
<evidence type="ECO:0000313" key="10">
    <source>
        <dbReference type="EMBL" id="QEE14417.1"/>
    </source>
</evidence>
<name>A0A5B9D6K5_9ARCH</name>
<dbReference type="Gene3D" id="3.40.50.150">
    <property type="entry name" value="Vaccinia Virus protein VP39"/>
    <property type="match status" value="2"/>
</dbReference>
<keyword evidence="11" id="KW-1185">Reference proteome</keyword>
<dbReference type="GO" id="GO:0005737">
    <property type="term" value="C:cytoplasm"/>
    <property type="evidence" value="ECO:0007669"/>
    <property type="project" value="TreeGrafter"/>
</dbReference>
<dbReference type="GO" id="GO:0009007">
    <property type="term" value="F:site-specific DNA-methyltransferase (adenine-specific) activity"/>
    <property type="evidence" value="ECO:0007669"/>
    <property type="project" value="TreeGrafter"/>
</dbReference>
<dbReference type="Pfam" id="PF01555">
    <property type="entry name" value="N6_N4_Mtase"/>
    <property type="match status" value="2"/>
</dbReference>
<evidence type="ECO:0000256" key="5">
    <source>
        <dbReference type="ARBA" id="ARBA00022747"/>
    </source>
</evidence>
<dbReference type="EMBL" id="CP042905">
    <property type="protein sequence ID" value="QEE14417.1"/>
    <property type="molecule type" value="Genomic_DNA"/>
</dbReference>
<dbReference type="GO" id="GO:0009307">
    <property type="term" value="P:DNA restriction-modification system"/>
    <property type="evidence" value="ECO:0007669"/>
    <property type="project" value="UniProtKB-KW"/>
</dbReference>
<dbReference type="GO" id="GO:0032259">
    <property type="term" value="P:methylation"/>
    <property type="evidence" value="ECO:0007669"/>
    <property type="project" value="UniProtKB-KW"/>
</dbReference>
<keyword evidence="3" id="KW-0808">Transferase</keyword>
<dbReference type="AlphaFoldDB" id="A0A5B9D6K5"/>
<organism evidence="10 11">
    <name type="scientific">Promethearchaeum syntrophicum</name>
    <dbReference type="NCBI Taxonomy" id="2594042"/>
    <lineage>
        <taxon>Archaea</taxon>
        <taxon>Promethearchaeati</taxon>
        <taxon>Promethearchaeota</taxon>
        <taxon>Promethearchaeia</taxon>
        <taxon>Promethearchaeales</taxon>
        <taxon>Promethearchaeaceae</taxon>
        <taxon>Promethearchaeum</taxon>
    </lineage>
</organism>
<dbReference type="REBASE" id="358263">
    <property type="entry name" value="M.AarMKD1ORF230P"/>
</dbReference>
<sequence length="358" mass="41802">MTPIQKPKFHFDKDLSSEKKSEKALVPEFEKVISFKQSELNETLKNALDSFHTLDIAQSAKEFRKIANDLKLMELLITDKGKHNSKNSLNDLTGKQWLQHTKSWVIIDGKSGDISKQIKNHPASYPPSLAEYYISYFTKAEEWVFDPFMGIGSTAQAAFNTHRNCFGIELNPEYAQFSRERIQKTNDDKMRSNIFTGDSRNTFKIWKENKIPPIDFIITSPPYWNMLKKSRGGVKSNQKLRMEQGFDEDYGDSKYDLGNIDDLTHYLDSLVDIFKNLKRILKPKAHLMIVLQNCRTKEGKMEPLAWKFALKMGEHYKLLQEFIWLQDQKFMGIWGWPTTYVSNVHHHYCLVFQNPNKN</sequence>
<dbReference type="GO" id="GO:0008170">
    <property type="term" value="F:N-methyltransferase activity"/>
    <property type="evidence" value="ECO:0007669"/>
    <property type="project" value="InterPro"/>
</dbReference>
<evidence type="ECO:0000256" key="7">
    <source>
        <dbReference type="ARBA" id="ARBA00049120"/>
    </source>
</evidence>
<dbReference type="GO" id="GO:0003677">
    <property type="term" value="F:DNA binding"/>
    <property type="evidence" value="ECO:0007669"/>
    <property type="project" value="UniProtKB-KW"/>
</dbReference>
<dbReference type="EC" id="2.1.1.113" evidence="8"/>
<keyword evidence="6" id="KW-0238">DNA-binding</keyword>
<dbReference type="SUPFAM" id="SSF53335">
    <property type="entry name" value="S-adenosyl-L-methionine-dependent methyltransferases"/>
    <property type="match status" value="2"/>
</dbReference>
<keyword evidence="5 8" id="KW-0680">Restriction system</keyword>
<dbReference type="InterPro" id="IPR002941">
    <property type="entry name" value="DNA_methylase_N4/N6"/>
</dbReference>
<feature type="domain" description="DNA methylase N-4/N-6" evidence="9">
    <location>
        <begin position="214"/>
        <end position="330"/>
    </location>
</feature>
<dbReference type="InterPro" id="IPR029063">
    <property type="entry name" value="SAM-dependent_MTases_sf"/>
</dbReference>
<evidence type="ECO:0000256" key="4">
    <source>
        <dbReference type="ARBA" id="ARBA00022691"/>
    </source>
</evidence>
<dbReference type="InterPro" id="IPR001091">
    <property type="entry name" value="RM_Methyltransferase"/>
</dbReference>
<dbReference type="Proteomes" id="UP000321408">
    <property type="component" value="Chromosome"/>
</dbReference>
<evidence type="ECO:0000259" key="9">
    <source>
        <dbReference type="Pfam" id="PF01555"/>
    </source>
</evidence>
<evidence type="ECO:0000256" key="3">
    <source>
        <dbReference type="ARBA" id="ARBA00022679"/>
    </source>
</evidence>
<accession>A0A5B9D6K5</accession>
<evidence type="ECO:0000256" key="8">
    <source>
        <dbReference type="RuleBase" id="RU362026"/>
    </source>
</evidence>
<keyword evidence="4 8" id="KW-0949">S-adenosyl-L-methionine</keyword>
<dbReference type="PANTHER" id="PTHR13370:SF3">
    <property type="entry name" value="TRNA (GUANINE(10)-N2)-METHYLTRANSFERASE HOMOLOG"/>
    <property type="match status" value="1"/>
</dbReference>
<evidence type="ECO:0000256" key="1">
    <source>
        <dbReference type="ARBA" id="ARBA00010203"/>
    </source>
</evidence>
<gene>
    <name evidence="10" type="ORF">DSAG12_00230</name>
</gene>
<evidence type="ECO:0000256" key="6">
    <source>
        <dbReference type="ARBA" id="ARBA00023125"/>
    </source>
</evidence>
<dbReference type="PANTHER" id="PTHR13370">
    <property type="entry name" value="RNA METHYLASE-RELATED"/>
    <property type="match status" value="1"/>
</dbReference>
<reference evidence="10 11" key="1">
    <citation type="journal article" date="2020" name="Nature">
        <title>Isolation of an archaeon at the prokaryote-eukaryote interface.</title>
        <authorList>
            <person name="Imachi H."/>
            <person name="Nobu M.K."/>
            <person name="Nakahara N."/>
            <person name="Morono Y."/>
            <person name="Ogawara M."/>
            <person name="Takaki Y."/>
            <person name="Takano Y."/>
            <person name="Uematsu K."/>
            <person name="Ikuta T."/>
            <person name="Ito M."/>
            <person name="Matsui Y."/>
            <person name="Miyazaki M."/>
            <person name="Murata K."/>
            <person name="Saito Y."/>
            <person name="Sakai S."/>
            <person name="Song C."/>
            <person name="Tasumi E."/>
            <person name="Yamanaka Y."/>
            <person name="Yamaguchi T."/>
            <person name="Kamagata Y."/>
            <person name="Tamaki H."/>
            <person name="Takai K."/>
        </authorList>
    </citation>
    <scope>NUCLEOTIDE SEQUENCE [LARGE SCALE GENOMIC DNA]</scope>
    <source>
        <strain evidence="10 11">MK-D1</strain>
    </source>
</reference>
<dbReference type="PROSITE" id="PS00093">
    <property type="entry name" value="N4_MTASE"/>
    <property type="match status" value="1"/>
</dbReference>
<evidence type="ECO:0000256" key="2">
    <source>
        <dbReference type="ARBA" id="ARBA00022603"/>
    </source>
</evidence>
<proteinExistence type="inferred from homology"/>
<comment type="similarity">
    <text evidence="1">Belongs to the N(4)/N(6)-methyltransferase family. N(4) subfamily.</text>
</comment>
<reference evidence="10 11" key="2">
    <citation type="journal article" date="2024" name="Int. J. Syst. Evol. Microbiol.">
        <title>Promethearchaeum syntrophicum gen. nov., sp. nov., an anaerobic, obligately syntrophic archaeon, the first isolate of the lineage 'Asgard' archaea, and proposal of the new archaeal phylum Promethearchaeota phyl. nov. and kingdom Promethearchaeati regn. nov.</title>
        <authorList>
            <person name="Imachi H."/>
            <person name="Nobu M.K."/>
            <person name="Kato S."/>
            <person name="Takaki Y."/>
            <person name="Miyazaki M."/>
            <person name="Miyata M."/>
            <person name="Ogawara M."/>
            <person name="Saito Y."/>
            <person name="Sakai S."/>
            <person name="Tahara Y.O."/>
            <person name="Takano Y."/>
            <person name="Tasumi E."/>
            <person name="Uematsu K."/>
            <person name="Yoshimura T."/>
            <person name="Itoh T."/>
            <person name="Ohkuma M."/>
            <person name="Takai K."/>
        </authorList>
    </citation>
    <scope>NUCLEOTIDE SEQUENCE [LARGE SCALE GENOMIC DNA]</scope>
    <source>
        <strain evidence="10 11">MK-D1</strain>
    </source>
</reference>
<dbReference type="InterPro" id="IPR017985">
    <property type="entry name" value="MeTrfase_CN4_CS"/>
</dbReference>
<dbReference type="PRINTS" id="PR00508">
    <property type="entry name" value="S21N4MTFRASE"/>
</dbReference>
<keyword evidence="2 8" id="KW-0489">Methyltransferase</keyword>
<dbReference type="RefSeq" id="WP_147661372.1">
    <property type="nucleotide sequence ID" value="NZ_CP042905.2"/>
</dbReference>
<protein>
    <recommendedName>
        <fullName evidence="8">Type II methyltransferase</fullName>
        <ecNumber evidence="8">2.1.1.113</ecNumber>
    </recommendedName>
    <alternativeName>
        <fullName evidence="8">N-4 cytosine-specific methyltransferase</fullName>
    </alternativeName>
</protein>
<feature type="domain" description="DNA methylase N-4/N-6" evidence="9">
    <location>
        <begin position="16"/>
        <end position="177"/>
    </location>
</feature>